<feature type="domain" description="DUF8156" evidence="1">
    <location>
        <begin position="1"/>
        <end position="83"/>
    </location>
</feature>
<evidence type="ECO:0000259" key="1">
    <source>
        <dbReference type="Pfam" id="PF26485"/>
    </source>
</evidence>
<keyword evidence="3" id="KW-1185">Reference proteome</keyword>
<dbReference type="AlphaFoldDB" id="A0A1G7SMZ2"/>
<dbReference type="Pfam" id="PF26485">
    <property type="entry name" value="DUF8156"/>
    <property type="match status" value="1"/>
</dbReference>
<evidence type="ECO:0000313" key="2">
    <source>
        <dbReference type="EMBL" id="SDG23620.1"/>
    </source>
</evidence>
<organism evidence="2 3">
    <name type="scientific">Halorubrum xinjiangense</name>
    <dbReference type="NCBI Taxonomy" id="261291"/>
    <lineage>
        <taxon>Archaea</taxon>
        <taxon>Methanobacteriati</taxon>
        <taxon>Methanobacteriota</taxon>
        <taxon>Stenosarchaea group</taxon>
        <taxon>Halobacteria</taxon>
        <taxon>Halobacteriales</taxon>
        <taxon>Haloferacaceae</taxon>
        <taxon>Halorubrum</taxon>
    </lineage>
</organism>
<accession>A0A1G7SMZ2</accession>
<dbReference type="OrthoDB" id="11496at2157"/>
<evidence type="ECO:0000313" key="3">
    <source>
        <dbReference type="Proteomes" id="UP000324020"/>
    </source>
</evidence>
<protein>
    <recommendedName>
        <fullName evidence="1">DUF8156 domain-containing protein</fullName>
    </recommendedName>
</protein>
<name>A0A1G7SMZ2_9EURY</name>
<reference evidence="2 3" key="1">
    <citation type="submission" date="2016-10" db="EMBL/GenBank/DDBJ databases">
        <authorList>
            <person name="Varghese N."/>
            <person name="Submissions S."/>
        </authorList>
    </citation>
    <scope>NUCLEOTIDE SEQUENCE [LARGE SCALE GENOMIC DNA]</scope>
    <source>
        <strain evidence="2 3">CGMCC 1.3527</strain>
    </source>
</reference>
<dbReference type="RefSeq" id="WP_149799963.1">
    <property type="nucleotide sequence ID" value="NZ_FNBO01000022.1"/>
</dbReference>
<dbReference type="EMBL" id="FNBO01000022">
    <property type="protein sequence ID" value="SDG23620.1"/>
    <property type="molecule type" value="Genomic_DNA"/>
</dbReference>
<proteinExistence type="predicted"/>
<gene>
    <name evidence="2" type="ORF">SAMN04488067_1228</name>
</gene>
<dbReference type="InterPro" id="IPR058469">
    <property type="entry name" value="DUF8156"/>
</dbReference>
<sequence length="85" mass="9779">MGRTTPTYRDRLTALEDEWGPFRRALRRADQSRFDRLFVYARDRADAAGHLNHADPLAPVWMAVALEQERRIAELEARVDALADA</sequence>
<dbReference type="Proteomes" id="UP000324020">
    <property type="component" value="Unassembled WGS sequence"/>
</dbReference>